<evidence type="ECO:0000256" key="1">
    <source>
        <dbReference type="SAM" id="SignalP"/>
    </source>
</evidence>
<sequence length="367" mass="40238">MLNKRSVLLLLLAVQSVFAEVPIKPVPSERLSSHNFIENQLPIAEQTHEVINVPDTSFVLISQMSNSVLLKAQVDTHGAIQQLGAFEMENSTAALHGLAHSQRYPGKIWLTLQKANKLVLIDPKTDSAQTTPEVVQEIMVPTPGNGPHYVGEYGDELWVTLQDSSEVLRISHVNTSDYTIYTAQPRPIFIAQHPLNNMFYTGQDNSASIMKIDPTTGVTTQIAIPADAGKTPVGMITGPNGIWFTLLGDETSGTGTIGHIHADDTVTYHKLTSPLGINAALLHLAFDLDHANTHALWLLSSSIINTNALDTIIRVSFDEQWQTIKNEDVMAMPTQQCKAHRVLITPSNVFATELTSSKLLSFYTTNL</sequence>
<evidence type="ECO:0000313" key="2">
    <source>
        <dbReference type="EMBL" id="ORZ09996.1"/>
    </source>
</evidence>
<dbReference type="Gene3D" id="2.130.10.10">
    <property type="entry name" value="YVTN repeat-like/Quinoprotein amine dehydrogenase"/>
    <property type="match status" value="1"/>
</dbReference>
<evidence type="ECO:0000313" key="3">
    <source>
        <dbReference type="Proteomes" id="UP000193648"/>
    </source>
</evidence>
<comment type="caution">
    <text evidence="2">The sequence shown here is derived from an EMBL/GenBank/DDBJ whole genome shotgun (WGS) entry which is preliminary data.</text>
</comment>
<dbReference type="OrthoDB" id="5588185at2759"/>
<dbReference type="Proteomes" id="UP000193648">
    <property type="component" value="Unassembled WGS sequence"/>
</dbReference>
<feature type="signal peptide" evidence="1">
    <location>
        <begin position="1"/>
        <end position="19"/>
    </location>
</feature>
<protein>
    <recommendedName>
        <fullName evidence="4">Lactonase, 7-bladed beta-propeller-domain-containing protein</fullName>
    </recommendedName>
</protein>
<accession>A0A1Y2GG78</accession>
<dbReference type="AlphaFoldDB" id="A0A1Y2GG78"/>
<dbReference type="GeneID" id="33566828"/>
<feature type="chain" id="PRO_5013367929" description="Lactonase, 7-bladed beta-propeller-domain-containing protein" evidence="1">
    <location>
        <begin position="20"/>
        <end position="367"/>
    </location>
</feature>
<keyword evidence="3" id="KW-1185">Reference proteome</keyword>
<dbReference type="EMBL" id="MCFF01000032">
    <property type="protein sequence ID" value="ORZ09996.1"/>
    <property type="molecule type" value="Genomic_DNA"/>
</dbReference>
<dbReference type="SUPFAM" id="SSF63825">
    <property type="entry name" value="YWTD domain"/>
    <property type="match status" value="1"/>
</dbReference>
<dbReference type="InterPro" id="IPR015943">
    <property type="entry name" value="WD40/YVTN_repeat-like_dom_sf"/>
</dbReference>
<reference evidence="2 3" key="1">
    <citation type="submission" date="2016-07" db="EMBL/GenBank/DDBJ databases">
        <title>Pervasive Adenine N6-methylation of Active Genes in Fungi.</title>
        <authorList>
            <consortium name="DOE Joint Genome Institute"/>
            <person name="Mondo S.J."/>
            <person name="Dannebaum R.O."/>
            <person name="Kuo R.C."/>
            <person name="Labutti K."/>
            <person name="Haridas S."/>
            <person name="Kuo A."/>
            <person name="Salamov A."/>
            <person name="Ahrendt S.R."/>
            <person name="Lipzen A."/>
            <person name="Sullivan W."/>
            <person name="Andreopoulos W.B."/>
            <person name="Clum A."/>
            <person name="Lindquist E."/>
            <person name="Daum C."/>
            <person name="Ramamoorthy G.K."/>
            <person name="Gryganskyi A."/>
            <person name="Culley D."/>
            <person name="Magnuson J.K."/>
            <person name="James T.Y."/>
            <person name="O'Malley M.A."/>
            <person name="Stajich J.E."/>
            <person name="Spatafora J.W."/>
            <person name="Visel A."/>
            <person name="Grigoriev I.V."/>
        </authorList>
    </citation>
    <scope>NUCLEOTIDE SEQUENCE [LARGE SCALE GENOMIC DNA]</scope>
    <source>
        <strain evidence="2 3">NRRL 3116</strain>
    </source>
</reference>
<dbReference type="InParanoid" id="A0A1Y2GG78"/>
<name>A0A1Y2GG78_9FUNG</name>
<dbReference type="RefSeq" id="XP_021879086.1">
    <property type="nucleotide sequence ID" value="XM_022024984.1"/>
</dbReference>
<organism evidence="2 3">
    <name type="scientific">Lobosporangium transversale</name>
    <dbReference type="NCBI Taxonomy" id="64571"/>
    <lineage>
        <taxon>Eukaryota</taxon>
        <taxon>Fungi</taxon>
        <taxon>Fungi incertae sedis</taxon>
        <taxon>Mucoromycota</taxon>
        <taxon>Mortierellomycotina</taxon>
        <taxon>Mortierellomycetes</taxon>
        <taxon>Mortierellales</taxon>
        <taxon>Mortierellaceae</taxon>
        <taxon>Lobosporangium</taxon>
    </lineage>
</organism>
<gene>
    <name evidence="2" type="ORF">BCR41DRAFT_358060</name>
</gene>
<proteinExistence type="predicted"/>
<keyword evidence="1" id="KW-0732">Signal</keyword>
<evidence type="ECO:0008006" key="4">
    <source>
        <dbReference type="Google" id="ProtNLM"/>
    </source>
</evidence>